<accession>A0A0R3XAC1</accession>
<keyword evidence="4" id="KW-1185">Reference proteome</keyword>
<evidence type="ECO:0000313" key="3">
    <source>
        <dbReference type="EMBL" id="VDM35461.1"/>
    </source>
</evidence>
<dbReference type="GO" id="GO:0005886">
    <property type="term" value="C:plasma membrane"/>
    <property type="evidence" value="ECO:0007669"/>
    <property type="project" value="TreeGrafter"/>
</dbReference>
<name>A0A0R3XAC1_HYDTA</name>
<reference evidence="5" key="1">
    <citation type="submission" date="2017-02" db="UniProtKB">
        <authorList>
            <consortium name="WormBaseParasite"/>
        </authorList>
    </citation>
    <scope>IDENTIFICATION</scope>
</reference>
<evidence type="ECO:0000256" key="1">
    <source>
        <dbReference type="ARBA" id="ARBA00022448"/>
    </source>
</evidence>
<dbReference type="EMBL" id="UYWX01021749">
    <property type="protein sequence ID" value="VDM35461.1"/>
    <property type="molecule type" value="Genomic_DNA"/>
</dbReference>
<proteinExistence type="predicted"/>
<dbReference type="InterPro" id="IPR038377">
    <property type="entry name" value="Na/Glc_symporter_sf"/>
</dbReference>
<feature type="transmembrane region" description="Helical" evidence="2">
    <location>
        <begin position="69"/>
        <end position="94"/>
    </location>
</feature>
<dbReference type="AlphaFoldDB" id="A0A0R3XAC1"/>
<keyword evidence="1" id="KW-0813">Transport</keyword>
<dbReference type="OrthoDB" id="10049971at2759"/>
<evidence type="ECO:0000313" key="5">
    <source>
        <dbReference type="WBParaSite" id="TTAC_0001049801-mRNA-1"/>
    </source>
</evidence>
<dbReference type="Gene3D" id="1.20.1730.10">
    <property type="entry name" value="Sodium/glucose cotransporter"/>
    <property type="match status" value="1"/>
</dbReference>
<evidence type="ECO:0000313" key="4">
    <source>
        <dbReference type="Proteomes" id="UP000274429"/>
    </source>
</evidence>
<dbReference type="GO" id="GO:0015204">
    <property type="term" value="F:urea transmembrane transporter activity"/>
    <property type="evidence" value="ECO:0007669"/>
    <property type="project" value="InterPro"/>
</dbReference>
<dbReference type="PANTHER" id="PTHR46154">
    <property type="match status" value="1"/>
</dbReference>
<feature type="transmembrane region" description="Helical" evidence="2">
    <location>
        <begin position="131"/>
        <end position="158"/>
    </location>
</feature>
<reference evidence="3 4" key="2">
    <citation type="submission" date="2018-11" db="EMBL/GenBank/DDBJ databases">
        <authorList>
            <consortium name="Pathogen Informatics"/>
        </authorList>
    </citation>
    <scope>NUCLEOTIDE SEQUENCE [LARGE SCALE GENOMIC DNA]</scope>
</reference>
<feature type="transmembrane region" description="Helical" evidence="2">
    <location>
        <begin position="246"/>
        <end position="264"/>
    </location>
</feature>
<gene>
    <name evidence="3" type="ORF">TTAC_LOCUS10481</name>
</gene>
<organism evidence="5">
    <name type="scientific">Hydatigena taeniaeformis</name>
    <name type="common">Feline tapeworm</name>
    <name type="synonym">Taenia taeniaeformis</name>
    <dbReference type="NCBI Taxonomy" id="6205"/>
    <lineage>
        <taxon>Eukaryota</taxon>
        <taxon>Metazoa</taxon>
        <taxon>Spiralia</taxon>
        <taxon>Lophotrochozoa</taxon>
        <taxon>Platyhelminthes</taxon>
        <taxon>Cestoda</taxon>
        <taxon>Eucestoda</taxon>
        <taxon>Cyclophyllidea</taxon>
        <taxon>Taeniidae</taxon>
        <taxon>Hydatigera</taxon>
    </lineage>
</organism>
<keyword evidence="2" id="KW-0812">Transmembrane</keyword>
<evidence type="ECO:0000256" key="2">
    <source>
        <dbReference type="SAM" id="Phobius"/>
    </source>
</evidence>
<dbReference type="Proteomes" id="UP000274429">
    <property type="component" value="Unassembled WGS sequence"/>
</dbReference>
<keyword evidence="2" id="KW-1133">Transmembrane helix</keyword>
<protein>
    <submittedName>
        <fullName evidence="5">Aa_trans domain-containing protein</fullName>
    </submittedName>
</protein>
<dbReference type="STRING" id="6205.A0A0R3XAC1"/>
<dbReference type="PANTHER" id="PTHR46154:SF4">
    <property type="entry name" value="UREA ACTIVE TRANSPORTER"/>
    <property type="match status" value="1"/>
</dbReference>
<keyword evidence="2" id="KW-0472">Membrane</keyword>
<dbReference type="InterPro" id="IPR031155">
    <property type="entry name" value="DUR"/>
</dbReference>
<dbReference type="WBParaSite" id="TTAC_0001049801-mRNA-1">
    <property type="protein sequence ID" value="TTAC_0001049801-mRNA-1"/>
    <property type="gene ID" value="TTAC_0001049801"/>
</dbReference>
<feature type="transmembrane region" description="Helical" evidence="2">
    <location>
        <begin position="270"/>
        <end position="290"/>
    </location>
</feature>
<sequence>MCHKSSNEVGNTFIRQIDGRIVTDGLINIIRKFNASALPPDRRPCHAVQVLLDPALWETAINLPPNHGVLGLLLATSMAFCIPTALGVVCGLGFQALESAFFNAALLNETQKASGLVLFSTPIHLLDKSGLWVMFIIILLLLVTSCMFSIVGASSILYHDVLATYIKPFKRQAERTKTCLLCGKRRGHLASQRNICRCRSMLECEACHTDTWLMEECRNRPATTLTYGCQIHGAFRAYTDEISKSVLKISFTVMAGMIPIFIILPDVGVANILCFGICAPFVGCLCLSIVWTRLSRVALLTGYFVSAAGSLALWFAIEYASLLV</sequence>
<feature type="transmembrane region" description="Helical" evidence="2">
    <location>
        <begin position="297"/>
        <end position="317"/>
    </location>
</feature>